<dbReference type="InParanoid" id="A0A0C3F0Y7"/>
<evidence type="ECO:0000313" key="1">
    <source>
        <dbReference type="EMBL" id="KIM73829.1"/>
    </source>
</evidence>
<reference evidence="1 2" key="1">
    <citation type="submission" date="2014-04" db="EMBL/GenBank/DDBJ databases">
        <authorList>
            <consortium name="DOE Joint Genome Institute"/>
            <person name="Kuo A."/>
            <person name="Tarkka M."/>
            <person name="Buscot F."/>
            <person name="Kohler A."/>
            <person name="Nagy L.G."/>
            <person name="Floudas D."/>
            <person name="Copeland A."/>
            <person name="Barry K.W."/>
            <person name="Cichocki N."/>
            <person name="Veneault-Fourrey C."/>
            <person name="LaButti K."/>
            <person name="Lindquist E.A."/>
            <person name="Lipzen A."/>
            <person name="Lundell T."/>
            <person name="Morin E."/>
            <person name="Murat C."/>
            <person name="Sun H."/>
            <person name="Tunlid A."/>
            <person name="Henrissat B."/>
            <person name="Grigoriev I.V."/>
            <person name="Hibbett D.S."/>
            <person name="Martin F."/>
            <person name="Nordberg H.P."/>
            <person name="Cantor M.N."/>
            <person name="Hua S.X."/>
        </authorList>
    </citation>
    <scope>NUCLEOTIDE SEQUENCE [LARGE SCALE GENOMIC DNA]</scope>
    <source>
        <strain evidence="1 2">F 1598</strain>
    </source>
</reference>
<dbReference type="HOGENOM" id="CLU_2097736_0_0_1"/>
<accession>A0A0C3F0Y7</accession>
<dbReference type="STRING" id="765440.A0A0C3F0Y7"/>
<sequence>MVLDEDQSMEAWIASVWDIVHHLESADFEVMDIDLVISLTQGLPDHYDPFIVSLDATPIDQLNVNSVIVCLLNEESHQGCNNPGPDIILLTCLKLPKKTWSQPSKAKSIASEEQSL</sequence>
<dbReference type="EMBL" id="KN833072">
    <property type="protein sequence ID" value="KIM73829.1"/>
    <property type="molecule type" value="Genomic_DNA"/>
</dbReference>
<dbReference type="AlphaFoldDB" id="A0A0C3F0Y7"/>
<name>A0A0C3F0Y7_PILCF</name>
<dbReference type="Proteomes" id="UP000054166">
    <property type="component" value="Unassembled WGS sequence"/>
</dbReference>
<dbReference type="OrthoDB" id="3265539at2759"/>
<gene>
    <name evidence="1" type="ORF">PILCRDRAFT_14895</name>
</gene>
<organism evidence="1 2">
    <name type="scientific">Piloderma croceum (strain F 1598)</name>
    <dbReference type="NCBI Taxonomy" id="765440"/>
    <lineage>
        <taxon>Eukaryota</taxon>
        <taxon>Fungi</taxon>
        <taxon>Dikarya</taxon>
        <taxon>Basidiomycota</taxon>
        <taxon>Agaricomycotina</taxon>
        <taxon>Agaricomycetes</taxon>
        <taxon>Agaricomycetidae</taxon>
        <taxon>Atheliales</taxon>
        <taxon>Atheliaceae</taxon>
        <taxon>Piloderma</taxon>
    </lineage>
</organism>
<protein>
    <submittedName>
        <fullName evidence="1">Uncharacterized protein</fullName>
    </submittedName>
</protein>
<evidence type="ECO:0000313" key="2">
    <source>
        <dbReference type="Proteomes" id="UP000054166"/>
    </source>
</evidence>
<reference evidence="2" key="2">
    <citation type="submission" date="2015-01" db="EMBL/GenBank/DDBJ databases">
        <title>Evolutionary Origins and Diversification of the Mycorrhizal Mutualists.</title>
        <authorList>
            <consortium name="DOE Joint Genome Institute"/>
            <consortium name="Mycorrhizal Genomics Consortium"/>
            <person name="Kohler A."/>
            <person name="Kuo A."/>
            <person name="Nagy L.G."/>
            <person name="Floudas D."/>
            <person name="Copeland A."/>
            <person name="Barry K.W."/>
            <person name="Cichocki N."/>
            <person name="Veneault-Fourrey C."/>
            <person name="LaButti K."/>
            <person name="Lindquist E.A."/>
            <person name="Lipzen A."/>
            <person name="Lundell T."/>
            <person name="Morin E."/>
            <person name="Murat C."/>
            <person name="Riley R."/>
            <person name="Ohm R."/>
            <person name="Sun H."/>
            <person name="Tunlid A."/>
            <person name="Henrissat B."/>
            <person name="Grigoriev I.V."/>
            <person name="Hibbett D.S."/>
            <person name="Martin F."/>
        </authorList>
    </citation>
    <scope>NUCLEOTIDE SEQUENCE [LARGE SCALE GENOMIC DNA]</scope>
    <source>
        <strain evidence="2">F 1598</strain>
    </source>
</reference>
<keyword evidence="2" id="KW-1185">Reference proteome</keyword>
<proteinExistence type="predicted"/>